<proteinExistence type="predicted"/>
<accession>A0A514D4S6</accession>
<sequence length="449" mass="50055">MAGGYVFQKRDVVNTKSIARDGKIPSGMISNEGFRGFPLTLPQTNLLVHQETYSFRTNRYSDPAEDLTSAGEILRYYLMHGISTEFDTGHDFWTTKTWTNYSHKETFVRSGAGTSWGRGCLNPGTPPIPTVSSLDVNFYGNKAISAVSPNAPNANLAQTAAEIMREKGIALPGTSLFAWLESRALFYRSLGKEYLNVAFGWKPFLNDLYKIVHEMLDINEEIRRYSAISGLATDRRYDFLPIESNSTSELGFDRYLNFGPGSNIASWDEVYAGNPNRKLLISETRSQRIYFKGNFTFALGPSKGFLGQLEAFEQFANKLLGTRITPTVLWELTPWSWLIDWFVDVQSAISAAGLQLDDGVLMRWAYLMRETRNSTSYTVDANGLFVVGPNGPVSATTHYVRKERVRGTPFGFGLNPDAITPGQWAILAALAISKGPRKLPKLPQGEPTE</sequence>
<evidence type="ECO:0008006" key="2">
    <source>
        <dbReference type="Google" id="ProtNLM"/>
    </source>
</evidence>
<name>A0A514D4S6_9VIRU</name>
<gene>
    <name evidence="1" type="ORF">H4Rhizo43371_000002</name>
</gene>
<reference evidence="1" key="1">
    <citation type="submission" date="2019-05" db="EMBL/GenBank/DDBJ databases">
        <title>Metatranscriptomic reconstruction reveals RNA viruses with the potential to shape carbon cycling in soil.</title>
        <authorList>
            <person name="Starr E.P."/>
            <person name="Nuccio E."/>
            <person name="Pett-Ridge J."/>
            <person name="Banfield J.F."/>
            <person name="Firestone M.K."/>
        </authorList>
    </citation>
    <scope>NUCLEOTIDE SEQUENCE</scope>
    <source>
        <strain evidence="1">H4_Rhizo_43_scaffold_371</strain>
    </source>
</reference>
<organism evidence="1">
    <name type="scientific">Leviviridae sp</name>
    <dbReference type="NCBI Taxonomy" id="2027243"/>
    <lineage>
        <taxon>Viruses</taxon>
        <taxon>Riboviria</taxon>
        <taxon>Orthornavirae</taxon>
        <taxon>Lenarviricota</taxon>
        <taxon>Leviviricetes</taxon>
        <taxon>Norzivirales</taxon>
        <taxon>Fiersviridae</taxon>
    </lineage>
</organism>
<evidence type="ECO:0000313" key="1">
    <source>
        <dbReference type="EMBL" id="QDH88609.1"/>
    </source>
</evidence>
<protein>
    <recommendedName>
        <fullName evidence="2">Maturation</fullName>
    </recommendedName>
</protein>
<dbReference type="EMBL" id="MN034216">
    <property type="protein sequence ID" value="QDH88609.1"/>
    <property type="molecule type" value="Genomic_RNA"/>
</dbReference>